<dbReference type="Gene3D" id="2.30.42.10">
    <property type="match status" value="1"/>
</dbReference>
<reference evidence="5 6" key="1">
    <citation type="submission" date="2017-09" db="EMBL/GenBank/DDBJ databases">
        <title>Depth-based differentiation of microbial function through sediment-hosted aquifers and enrichment of novel symbionts in the deep terrestrial subsurface.</title>
        <authorList>
            <person name="Probst A.J."/>
            <person name="Ladd B."/>
            <person name="Jarett J.K."/>
            <person name="Geller-Mcgrath D.E."/>
            <person name="Sieber C.M."/>
            <person name="Emerson J.B."/>
            <person name="Anantharaman K."/>
            <person name="Thomas B.C."/>
            <person name="Malmstrom R."/>
            <person name="Stieglmeier M."/>
            <person name="Klingl A."/>
            <person name="Woyke T."/>
            <person name="Ryan C.M."/>
            <person name="Banfield J.F."/>
        </authorList>
    </citation>
    <scope>NUCLEOTIDE SEQUENCE [LARGE SCALE GENOMIC DNA]</scope>
    <source>
        <strain evidence="5">CG10_big_fil_rev_8_21_14_0_10_48_11</strain>
    </source>
</reference>
<dbReference type="Pfam" id="PF13180">
    <property type="entry name" value="PDZ_2"/>
    <property type="match status" value="1"/>
</dbReference>
<keyword evidence="3" id="KW-1133">Transmembrane helix</keyword>
<dbReference type="PANTHER" id="PTHR43343:SF3">
    <property type="entry name" value="PROTEASE DO-LIKE 8, CHLOROPLASTIC"/>
    <property type="match status" value="1"/>
</dbReference>
<dbReference type="PANTHER" id="PTHR43343">
    <property type="entry name" value="PEPTIDASE S12"/>
    <property type="match status" value="1"/>
</dbReference>
<keyword evidence="1" id="KW-0645">Protease</keyword>
<evidence type="ECO:0000313" key="6">
    <source>
        <dbReference type="Proteomes" id="UP000231152"/>
    </source>
</evidence>
<evidence type="ECO:0000313" key="5">
    <source>
        <dbReference type="EMBL" id="PJE75776.1"/>
    </source>
</evidence>
<dbReference type="Proteomes" id="UP000231152">
    <property type="component" value="Unassembled WGS sequence"/>
</dbReference>
<dbReference type="PROSITE" id="PS50106">
    <property type="entry name" value="PDZ"/>
    <property type="match status" value="1"/>
</dbReference>
<dbReference type="Gene3D" id="2.40.10.120">
    <property type="match status" value="1"/>
</dbReference>
<proteinExistence type="predicted"/>
<keyword evidence="3" id="KW-0812">Transmembrane</keyword>
<dbReference type="CDD" id="cd06779">
    <property type="entry name" value="cpPDZ_Deg_HtrA-like"/>
    <property type="match status" value="1"/>
</dbReference>
<gene>
    <name evidence="5" type="ORF">COV04_02430</name>
</gene>
<organism evidence="5 6">
    <name type="scientific">Candidatus Uhrbacteria bacterium CG10_big_fil_rev_8_21_14_0_10_48_11</name>
    <dbReference type="NCBI Taxonomy" id="1975037"/>
    <lineage>
        <taxon>Bacteria</taxon>
        <taxon>Candidatus Uhriibacteriota</taxon>
    </lineage>
</organism>
<dbReference type="AlphaFoldDB" id="A0A2M8LEH2"/>
<dbReference type="InterPro" id="IPR051201">
    <property type="entry name" value="Chloro_Bact_Ser_Proteases"/>
</dbReference>
<feature type="domain" description="PDZ" evidence="4">
    <location>
        <begin position="338"/>
        <end position="422"/>
    </location>
</feature>
<dbReference type="Pfam" id="PF13365">
    <property type="entry name" value="Trypsin_2"/>
    <property type="match status" value="1"/>
</dbReference>
<protein>
    <recommendedName>
        <fullName evidence="4">PDZ domain-containing protein</fullName>
    </recommendedName>
</protein>
<dbReference type="SMART" id="SM00228">
    <property type="entry name" value="PDZ"/>
    <property type="match status" value="1"/>
</dbReference>
<dbReference type="GO" id="GO:0006508">
    <property type="term" value="P:proteolysis"/>
    <property type="evidence" value="ECO:0007669"/>
    <property type="project" value="UniProtKB-KW"/>
</dbReference>
<dbReference type="SUPFAM" id="SSF50494">
    <property type="entry name" value="Trypsin-like serine proteases"/>
    <property type="match status" value="1"/>
</dbReference>
<keyword evidence="2" id="KW-0378">Hydrolase</keyword>
<dbReference type="GO" id="GO:0004252">
    <property type="term" value="F:serine-type endopeptidase activity"/>
    <property type="evidence" value="ECO:0007669"/>
    <property type="project" value="InterPro"/>
</dbReference>
<dbReference type="InterPro" id="IPR001478">
    <property type="entry name" value="PDZ"/>
</dbReference>
<dbReference type="InterPro" id="IPR009003">
    <property type="entry name" value="Peptidase_S1_PA"/>
</dbReference>
<dbReference type="InterPro" id="IPR001940">
    <property type="entry name" value="Peptidase_S1C"/>
</dbReference>
<name>A0A2M8LEH2_9BACT</name>
<keyword evidence="3" id="KW-0472">Membrane</keyword>
<sequence length="436" mass="46586">MKQRPRNCMLRAQVMSLSLHIWVVDTLLTLYKTTGRIAQDTKESGLNIARIFSILKKSCKVQYYRVEIIINTMRTILSRKTLIKPKFFFALGAFLLAVGIAVGTANLPTLHAGDTASAEEATVIDLVNKSLPSVVSVVGVQELNGSSTVVDRGSGFVVSKSGLVLTNKHVVAQTDLAYKIFFSDGRKYTADVVARDPLNDVALLKIPGDNFAALTLGDSNGVKIGQTAIAIGNSLGQYENTVTKGIVSGLGRFVSASNDLTGGMETIEDAIQTDAAINQGNSGGPLLNSRNEVVGINTAIVLQGRGVGFAIPINLAKRAIASYQKNGRIVEPYLGVRYITIDAGLQETNHLSYDYGALISSGTDITSPAVITGSPAAAAGLKENDIILSVNDRLIRGKNTLRNIIANYQPGDKLTLVINRRGEILHLSVTLVEVPH</sequence>
<evidence type="ECO:0000256" key="1">
    <source>
        <dbReference type="ARBA" id="ARBA00022670"/>
    </source>
</evidence>
<dbReference type="InterPro" id="IPR036034">
    <property type="entry name" value="PDZ_sf"/>
</dbReference>
<evidence type="ECO:0000256" key="2">
    <source>
        <dbReference type="ARBA" id="ARBA00022801"/>
    </source>
</evidence>
<dbReference type="PRINTS" id="PR00834">
    <property type="entry name" value="PROTEASES2C"/>
</dbReference>
<accession>A0A2M8LEH2</accession>
<dbReference type="EMBL" id="PFET01000009">
    <property type="protein sequence ID" value="PJE75776.1"/>
    <property type="molecule type" value="Genomic_DNA"/>
</dbReference>
<comment type="caution">
    <text evidence="5">The sequence shown here is derived from an EMBL/GenBank/DDBJ whole genome shotgun (WGS) entry which is preliminary data.</text>
</comment>
<evidence type="ECO:0000256" key="3">
    <source>
        <dbReference type="SAM" id="Phobius"/>
    </source>
</evidence>
<feature type="transmembrane region" description="Helical" evidence="3">
    <location>
        <begin position="87"/>
        <end position="107"/>
    </location>
</feature>
<evidence type="ECO:0000259" key="4">
    <source>
        <dbReference type="PROSITE" id="PS50106"/>
    </source>
</evidence>
<dbReference type="SUPFAM" id="SSF50156">
    <property type="entry name" value="PDZ domain-like"/>
    <property type="match status" value="1"/>
</dbReference>